<reference evidence="6 7" key="1">
    <citation type="submission" date="2019-02" db="EMBL/GenBank/DDBJ databases">
        <title>Deep-cultivation of Planctomycetes and their phenomic and genomic characterization uncovers novel biology.</title>
        <authorList>
            <person name="Wiegand S."/>
            <person name="Jogler M."/>
            <person name="Boedeker C."/>
            <person name="Pinto D."/>
            <person name="Vollmers J."/>
            <person name="Rivas-Marin E."/>
            <person name="Kohn T."/>
            <person name="Peeters S.H."/>
            <person name="Heuer A."/>
            <person name="Rast P."/>
            <person name="Oberbeckmann S."/>
            <person name="Bunk B."/>
            <person name="Jeske O."/>
            <person name="Meyerdierks A."/>
            <person name="Storesund J.E."/>
            <person name="Kallscheuer N."/>
            <person name="Luecker S."/>
            <person name="Lage O.M."/>
            <person name="Pohl T."/>
            <person name="Merkel B.J."/>
            <person name="Hornburger P."/>
            <person name="Mueller R.-W."/>
            <person name="Bruemmer F."/>
            <person name="Labrenz M."/>
            <person name="Spormann A.M."/>
            <person name="Op den Camp H."/>
            <person name="Overmann J."/>
            <person name="Amann R."/>
            <person name="Jetten M.S.M."/>
            <person name="Mascher T."/>
            <person name="Medema M.H."/>
            <person name="Devos D.P."/>
            <person name="Kaster A.-K."/>
            <person name="Ovreas L."/>
            <person name="Rohde M."/>
            <person name="Galperin M.Y."/>
            <person name="Jogler C."/>
        </authorList>
    </citation>
    <scope>NUCLEOTIDE SEQUENCE [LARGE SCALE GENOMIC DNA]</scope>
    <source>
        <strain evidence="6 7">KS4</strain>
    </source>
</reference>
<name>A0A517YVA7_9BACT</name>
<dbReference type="PROSITE" id="PS50850">
    <property type="entry name" value="MFS"/>
    <property type="match status" value="1"/>
</dbReference>
<feature type="transmembrane region" description="Helical" evidence="4">
    <location>
        <begin position="12"/>
        <end position="32"/>
    </location>
</feature>
<dbReference type="RefSeq" id="WP_145077801.1">
    <property type="nucleotide sequence ID" value="NZ_CP036425.1"/>
</dbReference>
<evidence type="ECO:0000313" key="6">
    <source>
        <dbReference type="EMBL" id="QDU34173.1"/>
    </source>
</evidence>
<feature type="domain" description="Major facilitator superfamily (MFS) profile" evidence="5">
    <location>
        <begin position="205"/>
        <end position="391"/>
    </location>
</feature>
<dbReference type="AlphaFoldDB" id="A0A517YVA7"/>
<evidence type="ECO:0000256" key="1">
    <source>
        <dbReference type="ARBA" id="ARBA00022692"/>
    </source>
</evidence>
<feature type="transmembrane region" description="Helical" evidence="4">
    <location>
        <begin position="296"/>
        <end position="319"/>
    </location>
</feature>
<evidence type="ECO:0000313" key="7">
    <source>
        <dbReference type="Proteomes" id="UP000317369"/>
    </source>
</evidence>
<keyword evidence="7" id="KW-1185">Reference proteome</keyword>
<dbReference type="OrthoDB" id="3268460at2"/>
<feature type="transmembrane region" description="Helical" evidence="4">
    <location>
        <begin position="331"/>
        <end position="350"/>
    </location>
</feature>
<dbReference type="SUPFAM" id="SSF103473">
    <property type="entry name" value="MFS general substrate transporter"/>
    <property type="match status" value="1"/>
</dbReference>
<dbReference type="InterPro" id="IPR036259">
    <property type="entry name" value="MFS_trans_sf"/>
</dbReference>
<dbReference type="InterPro" id="IPR011701">
    <property type="entry name" value="MFS"/>
</dbReference>
<dbReference type="Pfam" id="PF07690">
    <property type="entry name" value="MFS_1"/>
    <property type="match status" value="1"/>
</dbReference>
<dbReference type="KEGG" id="pcor:KS4_22350"/>
<feature type="transmembrane region" description="Helical" evidence="4">
    <location>
        <begin position="44"/>
        <end position="61"/>
    </location>
</feature>
<evidence type="ECO:0000256" key="4">
    <source>
        <dbReference type="SAM" id="Phobius"/>
    </source>
</evidence>
<dbReference type="Proteomes" id="UP000317369">
    <property type="component" value="Chromosome"/>
</dbReference>
<dbReference type="EMBL" id="CP036425">
    <property type="protein sequence ID" value="QDU34173.1"/>
    <property type="molecule type" value="Genomic_DNA"/>
</dbReference>
<feature type="transmembrane region" description="Helical" evidence="4">
    <location>
        <begin position="273"/>
        <end position="290"/>
    </location>
</feature>
<proteinExistence type="predicted"/>
<evidence type="ECO:0000259" key="5">
    <source>
        <dbReference type="PROSITE" id="PS50850"/>
    </source>
</evidence>
<organism evidence="6 7">
    <name type="scientific">Poriferisphaera corsica</name>
    <dbReference type="NCBI Taxonomy" id="2528020"/>
    <lineage>
        <taxon>Bacteria</taxon>
        <taxon>Pseudomonadati</taxon>
        <taxon>Planctomycetota</taxon>
        <taxon>Phycisphaerae</taxon>
        <taxon>Phycisphaerales</taxon>
        <taxon>Phycisphaeraceae</taxon>
        <taxon>Poriferisphaera</taxon>
    </lineage>
</organism>
<sequence>MFHTNPKQHIFFIAFTESLAAIFLERGFYFYASDVLAYSSLNNLWLAFCFGIVYAIGALFSHGITKKIDERSVLLISFTGLIFFTIMLAFTSSMLGIFLCFSMIGLFTGIKWPVVEAYVGAGNSGKEMFKTVGHFNITWAAAAPIALILTGFLVGSSSPLLFFVAAIVTHFISIIFCLKLVNKPRQLSVEIHETTIKNRVERYTLLLRASRASMILSYILLFLLAPLLPSVFLRLGYSVEFSAGMSGFLDITRVVSFVILGGLTIWHGRSSPLFLMIIILPVGFLLILMSDNLMMIILGEILFGLASGLIYFGALYYALSIKNAAVDAGGAHESIIGAGFAIGPLVGIIGRNLSSSNDDNTGIILCIIPIIIISTCIAMFYLYRLHKMNIR</sequence>
<keyword evidence="1 4" id="KW-0812">Transmembrane</keyword>
<dbReference type="InterPro" id="IPR020846">
    <property type="entry name" value="MFS_dom"/>
</dbReference>
<accession>A0A517YVA7</accession>
<keyword evidence="3 4" id="KW-0472">Membrane</keyword>
<protein>
    <submittedName>
        <fullName evidence="6">Major Facilitator Superfamily protein</fullName>
    </submittedName>
</protein>
<dbReference type="GO" id="GO:0022857">
    <property type="term" value="F:transmembrane transporter activity"/>
    <property type="evidence" value="ECO:0007669"/>
    <property type="project" value="InterPro"/>
</dbReference>
<dbReference type="Gene3D" id="1.20.1250.20">
    <property type="entry name" value="MFS general substrate transporter like domains"/>
    <property type="match status" value="1"/>
</dbReference>
<feature type="transmembrane region" description="Helical" evidence="4">
    <location>
        <begin position="215"/>
        <end position="237"/>
    </location>
</feature>
<evidence type="ECO:0000256" key="3">
    <source>
        <dbReference type="ARBA" id="ARBA00023136"/>
    </source>
</evidence>
<feature type="transmembrane region" description="Helical" evidence="4">
    <location>
        <begin position="243"/>
        <end position="266"/>
    </location>
</feature>
<gene>
    <name evidence="6" type="ORF">KS4_22350</name>
</gene>
<evidence type="ECO:0000256" key="2">
    <source>
        <dbReference type="ARBA" id="ARBA00022989"/>
    </source>
</evidence>
<feature type="transmembrane region" description="Helical" evidence="4">
    <location>
        <begin position="160"/>
        <end position="181"/>
    </location>
</feature>
<feature type="transmembrane region" description="Helical" evidence="4">
    <location>
        <begin position="135"/>
        <end position="154"/>
    </location>
</feature>
<feature type="transmembrane region" description="Helical" evidence="4">
    <location>
        <begin position="362"/>
        <end position="383"/>
    </location>
</feature>
<keyword evidence="2 4" id="KW-1133">Transmembrane helix</keyword>